<keyword evidence="6" id="KW-0175">Coiled coil</keyword>
<feature type="domain" description="ABC3 transporter permease C-terminal" evidence="8">
    <location>
        <begin position="770"/>
        <end position="879"/>
    </location>
</feature>
<evidence type="ECO:0000256" key="7">
    <source>
        <dbReference type="SAM" id="Phobius"/>
    </source>
</evidence>
<dbReference type="InterPro" id="IPR003838">
    <property type="entry name" value="ABC3_permease_C"/>
</dbReference>
<protein>
    <recommendedName>
        <fullName evidence="8">ABC3 transporter permease C-terminal domain-containing protein</fullName>
    </recommendedName>
</protein>
<feature type="transmembrane region" description="Helical" evidence="7">
    <location>
        <begin position="367"/>
        <end position="388"/>
    </location>
</feature>
<feature type="transmembrane region" description="Helical" evidence="7">
    <location>
        <begin position="20"/>
        <end position="37"/>
    </location>
</feature>
<dbReference type="PANTHER" id="PTHR30287">
    <property type="entry name" value="MEMBRANE COMPONENT OF PREDICTED ABC SUPERFAMILY METABOLITE UPTAKE TRANSPORTER"/>
    <property type="match status" value="1"/>
</dbReference>
<keyword evidence="2" id="KW-1003">Cell membrane</keyword>
<proteinExistence type="predicted"/>
<evidence type="ECO:0000256" key="3">
    <source>
        <dbReference type="ARBA" id="ARBA00022692"/>
    </source>
</evidence>
<keyword evidence="3 7" id="KW-0812">Transmembrane</keyword>
<evidence type="ECO:0000256" key="6">
    <source>
        <dbReference type="SAM" id="Coils"/>
    </source>
</evidence>
<comment type="caution">
    <text evidence="9">The sequence shown here is derived from an EMBL/GenBank/DDBJ whole genome shotgun (WGS) entry which is preliminary data.</text>
</comment>
<evidence type="ECO:0000259" key="8">
    <source>
        <dbReference type="Pfam" id="PF02687"/>
    </source>
</evidence>
<feature type="domain" description="ABC3 transporter permease C-terminal" evidence="8">
    <location>
        <begin position="371"/>
        <end position="486"/>
    </location>
</feature>
<dbReference type="RefSeq" id="WP_209558302.1">
    <property type="nucleotide sequence ID" value="NZ_JAEDXU010000008.1"/>
</dbReference>
<evidence type="ECO:0000256" key="5">
    <source>
        <dbReference type="ARBA" id="ARBA00023136"/>
    </source>
</evidence>
<feature type="transmembrane region" description="Helical" evidence="7">
    <location>
        <begin position="862"/>
        <end position="884"/>
    </location>
</feature>
<evidence type="ECO:0000256" key="2">
    <source>
        <dbReference type="ARBA" id="ARBA00022475"/>
    </source>
</evidence>
<reference evidence="9 10" key="1">
    <citation type="submission" date="2020-12" db="EMBL/GenBank/DDBJ databases">
        <title>Vagococcus allomyrinae sp. nov. and Enterococcus lavae sp. nov., isolated from the larvae of Allomyrina dichotoma.</title>
        <authorList>
            <person name="Lee S.D."/>
        </authorList>
    </citation>
    <scope>NUCLEOTIDE SEQUENCE [LARGE SCALE GENOMIC DNA]</scope>
    <source>
        <strain evidence="9 10">BWM-S5</strain>
    </source>
</reference>
<evidence type="ECO:0000256" key="1">
    <source>
        <dbReference type="ARBA" id="ARBA00004651"/>
    </source>
</evidence>
<feature type="transmembrane region" description="Helical" evidence="7">
    <location>
        <begin position="820"/>
        <end position="842"/>
    </location>
</feature>
<evidence type="ECO:0000313" key="9">
    <source>
        <dbReference type="EMBL" id="MBP1047522.1"/>
    </source>
</evidence>
<organism evidence="9 10">
    <name type="scientific">Enterococcus larvae</name>
    <dbReference type="NCBI Taxonomy" id="2794352"/>
    <lineage>
        <taxon>Bacteria</taxon>
        <taxon>Bacillati</taxon>
        <taxon>Bacillota</taxon>
        <taxon>Bacilli</taxon>
        <taxon>Lactobacillales</taxon>
        <taxon>Enterococcaceae</taxon>
        <taxon>Enterococcus</taxon>
    </lineage>
</organism>
<feature type="transmembrane region" description="Helical" evidence="7">
    <location>
        <begin position="537"/>
        <end position="557"/>
    </location>
</feature>
<dbReference type="EMBL" id="JAEDXU010000008">
    <property type="protein sequence ID" value="MBP1047522.1"/>
    <property type="molecule type" value="Genomic_DNA"/>
</dbReference>
<feature type="transmembrane region" description="Helical" evidence="7">
    <location>
        <begin position="459"/>
        <end position="484"/>
    </location>
</feature>
<feature type="transmembrane region" description="Helical" evidence="7">
    <location>
        <begin position="768"/>
        <end position="790"/>
    </location>
</feature>
<keyword evidence="4 7" id="KW-1133">Transmembrane helix</keyword>
<evidence type="ECO:0000256" key="4">
    <source>
        <dbReference type="ARBA" id="ARBA00022989"/>
    </source>
</evidence>
<name>A0ABS4CLP0_9ENTE</name>
<comment type="subcellular location">
    <subcellularLocation>
        <location evidence="1">Cell membrane</location>
        <topology evidence="1">Multi-pass membrane protein</topology>
    </subcellularLocation>
</comment>
<dbReference type="Proteomes" id="UP000673375">
    <property type="component" value="Unassembled WGS sequence"/>
</dbReference>
<feature type="coiled-coil region" evidence="6">
    <location>
        <begin position="228"/>
        <end position="278"/>
    </location>
</feature>
<sequence>MRQILRQDLLREIRNSFMRFISIAALIALGTSFFVGLKSAAPNILTTGSQYLEKYQFYDMRLVSTSGLTEEQVEEIQELDHVEKSTLKKVVHQVMEPSGLIAEVDTYEKGQYEISSGRAPKKANEILLDEKAGQYFKLGDSVRFKSSKAAEEDYFKEAEFKVVGFANSYRYLSKDARGNTSIGNGELNLFAAVVSSAFAIEGYNVLDIQLTESIRENDPFGERYPKKLEEMKKAVQQTRDEQQEEMNRSFEEELSKNEKELEGKIQETKDLRIQLDDQVEQYHLMTSQIAEGALPVQMETPQHSDSGIEELTNQQAKAAETTSTLEKELEALTDMRESYKEPTYELRGIDQTVTFSSFKENIESLDALGNILPIIFYFVACFITVSIITRMIEQERKQIGTLKALGVKSNLIIRKYMMYSLLSGSFGLILGILGGVFLFPSLLIGLYSPLYIFAGYKLIIYWPLLWLAGGASLLSIIFIPYLFYRQTLISPAIQLMRSKPPIKGKKILIERFPFIWERCSFSTKMGLRNIFRYKLRMLLLFTGIVGCMVLLVTGYGARNVVSQLQESQFDKVLNYDMVTVFHTNAEDAELKSYHELMKNKNLSTLETNQENWEATLKNGRNLQINMVVPLSENPENRLDQYIQLLDSSSKHPMRLGRKDVFITKKLAQMLDVEVNDQLKIKNSENEKISVTITRVVDNYYRHYVYLGTDIYKEQISKEISSNMELVKYEHLTKKDKEEMLETKALASLTTKAQMIEKMEEMTKQLNRLIIVVIAAAVILGLVVIYNLAYINILERKQELSIVYAMGYRPIGQTFHIFREMIILGIFSLFTGYYLGFPVYRLIMKQLELEFIKFPEPTQSTIFLQSASTLLLTFSILIVVMHYRIKQLDTLGDLKDRE</sequence>
<keyword evidence="10" id="KW-1185">Reference proteome</keyword>
<dbReference type="PANTHER" id="PTHR30287:SF1">
    <property type="entry name" value="INNER MEMBRANE PROTEIN"/>
    <property type="match status" value="1"/>
</dbReference>
<keyword evidence="5 7" id="KW-0472">Membrane</keyword>
<evidence type="ECO:0000313" key="10">
    <source>
        <dbReference type="Proteomes" id="UP000673375"/>
    </source>
</evidence>
<dbReference type="Pfam" id="PF02687">
    <property type="entry name" value="FtsX"/>
    <property type="match status" value="2"/>
</dbReference>
<dbReference type="InterPro" id="IPR038766">
    <property type="entry name" value="Membrane_comp_ABC_pdt"/>
</dbReference>
<feature type="transmembrane region" description="Helical" evidence="7">
    <location>
        <begin position="416"/>
        <end position="439"/>
    </location>
</feature>
<accession>A0ABS4CLP0</accession>
<gene>
    <name evidence="9" type="ORF">I6N96_14645</name>
</gene>